<organism evidence="1 2">
    <name type="scientific">Thalassolituus marinus</name>
    <dbReference type="NCBI Taxonomy" id="671053"/>
    <lineage>
        <taxon>Bacteria</taxon>
        <taxon>Pseudomonadati</taxon>
        <taxon>Pseudomonadota</taxon>
        <taxon>Gammaproteobacteria</taxon>
        <taxon>Oceanospirillales</taxon>
        <taxon>Oceanospirillaceae</taxon>
        <taxon>Thalassolituus</taxon>
    </lineage>
</organism>
<dbReference type="Pfam" id="PF11739">
    <property type="entry name" value="YdbH-like"/>
    <property type="match status" value="1"/>
</dbReference>
<evidence type="ECO:0000313" key="2">
    <source>
        <dbReference type="Proteomes" id="UP000714380"/>
    </source>
</evidence>
<accession>A0ABS7ZQ98</accession>
<gene>
    <name evidence="1" type="ORF">I9W95_09780</name>
</gene>
<dbReference type="RefSeq" id="WP_225674352.1">
    <property type="nucleotide sequence ID" value="NZ_JAEDAH010000046.1"/>
</dbReference>
<dbReference type="Proteomes" id="UP000714380">
    <property type="component" value="Unassembled WGS sequence"/>
</dbReference>
<evidence type="ECO:0000313" key="1">
    <source>
        <dbReference type="EMBL" id="MCA6063896.1"/>
    </source>
</evidence>
<dbReference type="EMBL" id="JAEDAH010000046">
    <property type="protein sequence ID" value="MCA6063896.1"/>
    <property type="molecule type" value="Genomic_DNA"/>
</dbReference>
<name>A0ABS7ZQ98_9GAMM</name>
<protein>
    <submittedName>
        <fullName evidence="1">YdbH domain-containing protein</fullName>
    </submittedName>
</protein>
<proteinExistence type="predicted"/>
<keyword evidence="2" id="KW-1185">Reference proteome</keyword>
<sequence length="903" mass="97993">MVFSKGLLRRVLLIAGLALLLSAAVLAALPSLLKPALNRWLPGALSDNEQTIAVISQLSWTRIGIDELLLPLPDGTVIHLNDLQIRFHPSELFQGRLRTLSADSLSVTLPAPSAVKVAAAAAANAGEKARSQFNQPVSIPAFAQWLSLPAERVDIHRFSLQHPALSADLSVSLTPELWRVHGQLQVDNQPLPWNTEFQLQQSGDWLLLLAENEVLLTQTSGHIAQTEQHTMISVDQRLDLQALSQRLPQLADLPLPLHKLTLKAEVTLPNEGILPADAVLGAAATLTTHAAPLPGGVDWQQGSWLISVTKPNAEADWQLRLDSQQQQVSVSGLLDDADVQVRSQQTLTGFCTPQFSLCELEGDLNNNLTVAAQQQASLKLQPAINWQQDSALSVVLPLQLDTSSDLASALQLPLADSQLSGELIALLSPDGDWQVSTIPGFSARLQPFAVSDWQVSALTLTLLPQLYVHGNFNARDAAGKLSMEPVIVQMSPATLSQSANADNPGSTLQLAASELQCLPEAHSQGINVRCQFDAGVDASDVNGWPLPATKISGPFTLAINDQSGEQQISADVSIRAALDKLTMRLRLEHNLISAEGNAQWYLNDTYLDWHSLQLPTMAALSKIEWLGGSVSGQGWVDWSQQADGFSFKPDLTLRADNLSAVYDSSIALENWNALISLRRPFSGDYLLDAQLSGASLNPGIELKDILARSQTRIPADFSYAVAEIHEMHTDVLGGRIHTPLIRFDSRKDINAFGIELEHIQLAQIAALEANAQVNASGTLDGLLPIVISPEGVSIPGGTLFARAPGGVIQYNNATSEALGQSDQTVGLAMQLLQNFQYEQLKNDIQYQPDGELNLGLQFQGKNPDFFGGQKTHLNVNLEYNLLDLLESLRVTQDVISRLEQKYQ</sequence>
<comment type="caution">
    <text evidence="1">The sequence shown here is derived from an EMBL/GenBank/DDBJ whole genome shotgun (WGS) entry which is preliminary data.</text>
</comment>
<dbReference type="InterPro" id="IPR021730">
    <property type="entry name" value="YdbH"/>
</dbReference>
<reference evidence="1 2" key="1">
    <citation type="submission" date="2020-12" db="EMBL/GenBank/DDBJ databases">
        <title>Novel Thalassolituus-related marine hydrocarbonoclastic bacteria mediated algae-derived hydrocarbons mineralization in twilight zone of the northern South China Sea.</title>
        <authorList>
            <person name="Dong C."/>
        </authorList>
    </citation>
    <scope>NUCLEOTIDE SEQUENCE [LARGE SCALE GENOMIC DNA]</scope>
    <source>
        <strain evidence="1 2">IMCC1826</strain>
    </source>
</reference>